<name>A0A498IXY7_MALDO</name>
<accession>A0A498IXY7</accession>
<dbReference type="Proteomes" id="UP000290289">
    <property type="component" value="Chromosome 10"/>
</dbReference>
<comment type="caution">
    <text evidence="2">The sequence shown here is derived from an EMBL/GenBank/DDBJ whole genome shotgun (WGS) entry which is preliminary data.</text>
</comment>
<feature type="compositionally biased region" description="Basic and acidic residues" evidence="1">
    <location>
        <begin position="42"/>
        <end position="61"/>
    </location>
</feature>
<keyword evidence="3" id="KW-1185">Reference proteome</keyword>
<proteinExistence type="predicted"/>
<dbReference type="AlphaFoldDB" id="A0A498IXY7"/>
<feature type="compositionally biased region" description="Polar residues" evidence="1">
    <location>
        <begin position="1"/>
        <end position="15"/>
    </location>
</feature>
<reference evidence="2 3" key="1">
    <citation type="submission" date="2018-10" db="EMBL/GenBank/DDBJ databases">
        <title>A high-quality apple genome assembly.</title>
        <authorList>
            <person name="Hu J."/>
        </authorList>
    </citation>
    <scope>NUCLEOTIDE SEQUENCE [LARGE SCALE GENOMIC DNA]</scope>
    <source>
        <strain evidence="3">cv. HFTH1</strain>
        <tissue evidence="2">Young leaf</tissue>
    </source>
</reference>
<protein>
    <submittedName>
        <fullName evidence="2">Uncharacterized protein</fullName>
    </submittedName>
</protein>
<gene>
    <name evidence="2" type="ORF">DVH24_028494</name>
</gene>
<evidence type="ECO:0000313" key="2">
    <source>
        <dbReference type="EMBL" id="RXH86994.1"/>
    </source>
</evidence>
<sequence length="131" mass="14822">MSRESSNFRIQEGTSNPPPDIPSTLNNEGSEDNNSPSTEEASMEKDKGKSKVGEFKNNEGKRKPRGRAKLQYLSKREKLLVDFNHQGQPFGENAAKYASLLGVTARELVPITTDTWKEFADDFKHQLWEHV</sequence>
<dbReference type="EMBL" id="RDQH01000336">
    <property type="protein sequence ID" value="RXH86994.1"/>
    <property type="molecule type" value="Genomic_DNA"/>
</dbReference>
<evidence type="ECO:0000313" key="3">
    <source>
        <dbReference type="Proteomes" id="UP000290289"/>
    </source>
</evidence>
<organism evidence="2 3">
    <name type="scientific">Malus domestica</name>
    <name type="common">Apple</name>
    <name type="synonym">Pyrus malus</name>
    <dbReference type="NCBI Taxonomy" id="3750"/>
    <lineage>
        <taxon>Eukaryota</taxon>
        <taxon>Viridiplantae</taxon>
        <taxon>Streptophyta</taxon>
        <taxon>Embryophyta</taxon>
        <taxon>Tracheophyta</taxon>
        <taxon>Spermatophyta</taxon>
        <taxon>Magnoliopsida</taxon>
        <taxon>eudicotyledons</taxon>
        <taxon>Gunneridae</taxon>
        <taxon>Pentapetalae</taxon>
        <taxon>rosids</taxon>
        <taxon>fabids</taxon>
        <taxon>Rosales</taxon>
        <taxon>Rosaceae</taxon>
        <taxon>Amygdaloideae</taxon>
        <taxon>Maleae</taxon>
        <taxon>Malus</taxon>
    </lineage>
</organism>
<feature type="region of interest" description="Disordered" evidence="1">
    <location>
        <begin position="1"/>
        <end position="70"/>
    </location>
</feature>
<feature type="compositionally biased region" description="Polar residues" evidence="1">
    <location>
        <begin position="23"/>
        <end position="40"/>
    </location>
</feature>
<evidence type="ECO:0000256" key="1">
    <source>
        <dbReference type="SAM" id="MobiDB-lite"/>
    </source>
</evidence>